<comment type="caution">
    <text evidence="4">The sequence shown here is derived from an EMBL/GenBank/DDBJ whole genome shotgun (WGS) entry which is preliminary data.</text>
</comment>
<evidence type="ECO:0000256" key="2">
    <source>
        <dbReference type="PROSITE-ProRule" id="PRU00196"/>
    </source>
</evidence>
<dbReference type="Pfam" id="PF00530">
    <property type="entry name" value="SRCR"/>
    <property type="match status" value="2"/>
</dbReference>
<dbReference type="InterPro" id="IPR050912">
    <property type="entry name" value="LOX-like_protein"/>
</dbReference>
<keyword evidence="4" id="KW-0560">Oxidoreductase</keyword>
<proteinExistence type="predicted"/>
<dbReference type="Proteomes" id="UP001163046">
    <property type="component" value="Unassembled WGS sequence"/>
</dbReference>
<dbReference type="GO" id="GO:0016020">
    <property type="term" value="C:membrane"/>
    <property type="evidence" value="ECO:0007669"/>
    <property type="project" value="InterPro"/>
</dbReference>
<name>A0A9X0A1L4_9CNID</name>
<accession>A0A9X0A1L4</accession>
<evidence type="ECO:0000256" key="1">
    <source>
        <dbReference type="ARBA" id="ARBA00023157"/>
    </source>
</evidence>
<evidence type="ECO:0000313" key="5">
    <source>
        <dbReference type="Proteomes" id="UP001163046"/>
    </source>
</evidence>
<sequence length="156" mass="17570">MLGFPDMLRYTKGAKEFGPGNNGFWLDDVKCGGDERSITLCSHREWGRHNCRNFNQAGVVCKLHLNDKITTPKPAKNSGEVLTIKVRLQGPVVNDYISEGVVQVEHQGKWGYICPSNWISVNSYVLCGQLGFPNTRSSRLIQRPSRMWSPSIGWTM</sequence>
<dbReference type="AlphaFoldDB" id="A0A9X0A1L4"/>
<dbReference type="InterPro" id="IPR036772">
    <property type="entry name" value="SRCR-like_dom_sf"/>
</dbReference>
<dbReference type="PROSITE" id="PS50287">
    <property type="entry name" value="SRCR_2"/>
    <property type="match status" value="2"/>
</dbReference>
<organism evidence="4 5">
    <name type="scientific">Desmophyllum pertusum</name>
    <dbReference type="NCBI Taxonomy" id="174260"/>
    <lineage>
        <taxon>Eukaryota</taxon>
        <taxon>Metazoa</taxon>
        <taxon>Cnidaria</taxon>
        <taxon>Anthozoa</taxon>
        <taxon>Hexacorallia</taxon>
        <taxon>Scleractinia</taxon>
        <taxon>Caryophylliina</taxon>
        <taxon>Caryophylliidae</taxon>
        <taxon>Desmophyllum</taxon>
    </lineage>
</organism>
<dbReference type="GO" id="GO:0004720">
    <property type="term" value="F:protein-lysine 6-oxidase activity"/>
    <property type="evidence" value="ECO:0007669"/>
    <property type="project" value="UniProtKB-EC"/>
</dbReference>
<dbReference type="PANTHER" id="PTHR45817:SF4">
    <property type="entry name" value="LYSYL OXIDASE-LIKE-RELATED"/>
    <property type="match status" value="1"/>
</dbReference>
<dbReference type="Gene3D" id="3.10.250.10">
    <property type="entry name" value="SRCR-like domain"/>
    <property type="match status" value="2"/>
</dbReference>
<keyword evidence="5" id="KW-1185">Reference proteome</keyword>
<feature type="domain" description="SRCR" evidence="3">
    <location>
        <begin position="1"/>
        <end position="62"/>
    </location>
</feature>
<evidence type="ECO:0000313" key="4">
    <source>
        <dbReference type="EMBL" id="KAJ7391727.1"/>
    </source>
</evidence>
<dbReference type="SUPFAM" id="SSF56487">
    <property type="entry name" value="SRCR-like"/>
    <property type="match status" value="2"/>
</dbReference>
<dbReference type="SMART" id="SM00202">
    <property type="entry name" value="SR"/>
    <property type="match status" value="1"/>
</dbReference>
<comment type="caution">
    <text evidence="2">Lacks conserved residue(s) required for the propagation of feature annotation.</text>
</comment>
<dbReference type="OrthoDB" id="536948at2759"/>
<dbReference type="EMBL" id="MU825405">
    <property type="protein sequence ID" value="KAJ7391727.1"/>
    <property type="molecule type" value="Genomic_DNA"/>
</dbReference>
<dbReference type="GO" id="GO:0005615">
    <property type="term" value="C:extracellular space"/>
    <property type="evidence" value="ECO:0007669"/>
    <property type="project" value="TreeGrafter"/>
</dbReference>
<dbReference type="PANTHER" id="PTHR45817">
    <property type="entry name" value="LYSYL OXIDASE-LIKE-RELATED"/>
    <property type="match status" value="1"/>
</dbReference>
<feature type="disulfide bond" evidence="2">
    <location>
        <begin position="31"/>
        <end position="41"/>
    </location>
</feature>
<feature type="domain" description="SRCR" evidence="3">
    <location>
        <begin position="86"/>
        <end position="132"/>
    </location>
</feature>
<gene>
    <name evidence="4" type="primary">LOXL4_1</name>
    <name evidence="4" type="ORF">OS493_017425</name>
</gene>
<dbReference type="InterPro" id="IPR001190">
    <property type="entry name" value="SRCR"/>
</dbReference>
<protein>
    <submittedName>
        <fullName evidence="4">Lysyl oxidase-like 4</fullName>
        <ecNumber evidence="4">1.4.3.13</ecNumber>
    </submittedName>
</protein>
<dbReference type="PROSITE" id="PS00420">
    <property type="entry name" value="SRCR_1"/>
    <property type="match status" value="1"/>
</dbReference>
<dbReference type="EC" id="1.4.3.13" evidence="4"/>
<evidence type="ECO:0000259" key="3">
    <source>
        <dbReference type="PROSITE" id="PS50287"/>
    </source>
</evidence>
<reference evidence="4" key="1">
    <citation type="submission" date="2023-01" db="EMBL/GenBank/DDBJ databases">
        <title>Genome assembly of the deep-sea coral Lophelia pertusa.</title>
        <authorList>
            <person name="Herrera S."/>
            <person name="Cordes E."/>
        </authorList>
    </citation>
    <scope>NUCLEOTIDE SEQUENCE</scope>
    <source>
        <strain evidence="4">USNM1676648</strain>
        <tissue evidence="4">Polyp</tissue>
    </source>
</reference>
<keyword evidence="1 2" id="KW-1015">Disulfide bond</keyword>